<comment type="caution">
    <text evidence="1">The sequence shown here is derived from an EMBL/GenBank/DDBJ whole genome shotgun (WGS) entry which is preliminary data.</text>
</comment>
<evidence type="ECO:0000313" key="1">
    <source>
        <dbReference type="EMBL" id="MFD1779637.1"/>
    </source>
</evidence>
<keyword evidence="2" id="KW-1185">Reference proteome</keyword>
<name>A0ABW4MNL7_9BACI</name>
<organism evidence="1 2">
    <name type="scientific">Fredinandcohnia salidurans</name>
    <dbReference type="NCBI Taxonomy" id="2595041"/>
    <lineage>
        <taxon>Bacteria</taxon>
        <taxon>Bacillati</taxon>
        <taxon>Bacillota</taxon>
        <taxon>Bacilli</taxon>
        <taxon>Bacillales</taxon>
        <taxon>Bacillaceae</taxon>
        <taxon>Fredinandcohnia</taxon>
    </lineage>
</organism>
<protein>
    <submittedName>
        <fullName evidence="1">Uncharacterized protein</fullName>
    </submittedName>
</protein>
<dbReference type="RefSeq" id="WP_388038994.1">
    <property type="nucleotide sequence ID" value="NZ_JBHUEK010000020.1"/>
</dbReference>
<reference evidence="2" key="1">
    <citation type="journal article" date="2019" name="Int. J. Syst. Evol. Microbiol.">
        <title>The Global Catalogue of Microorganisms (GCM) 10K type strain sequencing project: providing services to taxonomists for standard genome sequencing and annotation.</title>
        <authorList>
            <consortium name="The Broad Institute Genomics Platform"/>
            <consortium name="The Broad Institute Genome Sequencing Center for Infectious Disease"/>
            <person name="Wu L."/>
            <person name="Ma J."/>
        </authorList>
    </citation>
    <scope>NUCLEOTIDE SEQUENCE [LARGE SCALE GENOMIC DNA]</scope>
    <source>
        <strain evidence="2">CCUG 15531</strain>
    </source>
</reference>
<gene>
    <name evidence="1" type="ORF">ACFSFW_13315</name>
</gene>
<accession>A0ABW4MNL7</accession>
<sequence length="45" mass="5163">MKEFVEKCKECEKEIYCLDGFINGVVLDDKNGILCFDCAEEKQAN</sequence>
<proteinExistence type="predicted"/>
<dbReference type="EMBL" id="JBHUEK010000020">
    <property type="protein sequence ID" value="MFD1779637.1"/>
    <property type="molecule type" value="Genomic_DNA"/>
</dbReference>
<evidence type="ECO:0000313" key="2">
    <source>
        <dbReference type="Proteomes" id="UP001597227"/>
    </source>
</evidence>
<dbReference type="Proteomes" id="UP001597227">
    <property type="component" value="Unassembled WGS sequence"/>
</dbReference>